<name>A0A328UAM9_9FIRM</name>
<gene>
    <name evidence="1" type="ORF">DPQ25_10050</name>
</gene>
<organism evidence="1 2">
    <name type="scientific">Hydrogeniiclostridium mannosilyticum</name>
    <dbReference type="NCBI Taxonomy" id="2764322"/>
    <lineage>
        <taxon>Bacteria</taxon>
        <taxon>Bacillati</taxon>
        <taxon>Bacillota</taxon>
        <taxon>Clostridia</taxon>
        <taxon>Eubacteriales</taxon>
        <taxon>Acutalibacteraceae</taxon>
        <taxon>Hydrogeniiclostridium</taxon>
    </lineage>
</organism>
<evidence type="ECO:0000313" key="2">
    <source>
        <dbReference type="Proteomes" id="UP000249377"/>
    </source>
</evidence>
<evidence type="ECO:0000313" key="1">
    <source>
        <dbReference type="EMBL" id="RAQ28332.1"/>
    </source>
</evidence>
<dbReference type="EMBL" id="QLYR01000006">
    <property type="protein sequence ID" value="RAQ28332.1"/>
    <property type="molecule type" value="Genomic_DNA"/>
</dbReference>
<dbReference type="AlphaFoldDB" id="A0A328UAM9"/>
<dbReference type="Proteomes" id="UP000249377">
    <property type="component" value="Unassembled WGS sequence"/>
</dbReference>
<protein>
    <submittedName>
        <fullName evidence="1">Uncharacterized protein</fullName>
    </submittedName>
</protein>
<keyword evidence="2" id="KW-1185">Reference proteome</keyword>
<proteinExistence type="predicted"/>
<accession>A0A328UAM9</accession>
<comment type="caution">
    <text evidence="1">The sequence shown here is derived from an EMBL/GenBank/DDBJ whole genome shotgun (WGS) entry which is preliminary data.</text>
</comment>
<sequence>MIAGSFSDFILLAGRTRAAACVNRLHVSAHQRFEYKIIIAFFSGAVHRFCKKSAPGLLPVQTHKNRAGRLW</sequence>
<reference evidence="1 2" key="1">
    <citation type="submission" date="2018-06" db="EMBL/GenBank/DDBJ databases">
        <title>Noncontiguous genome sequence of Ruminococcaceae bacterium ASD2818.</title>
        <authorList>
            <person name="Chaplin A.V."/>
            <person name="Sokolova S.R."/>
            <person name="Kochetkova T.O."/>
            <person name="Goltsov A.Y."/>
            <person name="Trofimov D.Y."/>
            <person name="Efimov B.A."/>
        </authorList>
    </citation>
    <scope>NUCLEOTIDE SEQUENCE [LARGE SCALE GENOMIC DNA]</scope>
    <source>
        <strain evidence="1 2">ASD2818</strain>
    </source>
</reference>